<dbReference type="PROSITE" id="PS01124">
    <property type="entry name" value="HTH_ARAC_FAMILY_2"/>
    <property type="match status" value="1"/>
</dbReference>
<dbReference type="EMBL" id="CAXJRC010000009">
    <property type="protein sequence ID" value="CAL2105697.1"/>
    <property type="molecule type" value="Genomic_DNA"/>
</dbReference>
<feature type="transmembrane region" description="Helical" evidence="4">
    <location>
        <begin position="137"/>
        <end position="160"/>
    </location>
</feature>
<accession>A0ABM9PJ90</accession>
<gene>
    <name evidence="6" type="ORF">T190115A13A_180026</name>
</gene>
<proteinExistence type="predicted"/>
<dbReference type="InterPro" id="IPR020449">
    <property type="entry name" value="Tscrpt_reg_AraC-type_HTH"/>
</dbReference>
<evidence type="ECO:0000256" key="2">
    <source>
        <dbReference type="ARBA" id="ARBA00023125"/>
    </source>
</evidence>
<dbReference type="InterPro" id="IPR018062">
    <property type="entry name" value="HTH_AraC-typ_CS"/>
</dbReference>
<feature type="transmembrane region" description="Helical" evidence="4">
    <location>
        <begin position="99"/>
        <end position="117"/>
    </location>
</feature>
<dbReference type="InterPro" id="IPR018060">
    <property type="entry name" value="HTH_AraC"/>
</dbReference>
<keyword evidence="4" id="KW-1133">Transmembrane helix</keyword>
<dbReference type="PANTHER" id="PTHR43280:SF29">
    <property type="entry name" value="ARAC-FAMILY TRANSCRIPTIONAL REGULATOR"/>
    <property type="match status" value="1"/>
</dbReference>
<dbReference type="SUPFAM" id="SSF46689">
    <property type="entry name" value="Homeodomain-like"/>
    <property type="match status" value="1"/>
</dbReference>
<name>A0ABM9PJ90_9FLAO</name>
<keyword evidence="4" id="KW-0812">Transmembrane</keyword>
<dbReference type="PANTHER" id="PTHR43280">
    <property type="entry name" value="ARAC-FAMILY TRANSCRIPTIONAL REGULATOR"/>
    <property type="match status" value="1"/>
</dbReference>
<dbReference type="Proteomes" id="UP001497602">
    <property type="component" value="Unassembled WGS sequence"/>
</dbReference>
<dbReference type="Gene3D" id="1.10.10.60">
    <property type="entry name" value="Homeodomain-like"/>
    <property type="match status" value="2"/>
</dbReference>
<feature type="transmembrane region" description="Helical" evidence="4">
    <location>
        <begin position="181"/>
        <end position="202"/>
    </location>
</feature>
<evidence type="ECO:0000313" key="6">
    <source>
        <dbReference type="EMBL" id="CAL2105697.1"/>
    </source>
</evidence>
<keyword evidence="7" id="KW-1185">Reference proteome</keyword>
<comment type="caution">
    <text evidence="6">The sequence shown here is derived from an EMBL/GenBank/DDBJ whole genome shotgun (WGS) entry which is preliminary data.</text>
</comment>
<sequence>MENTVVIGVLAFVFSLLLLVFSVFLLTVKTSKKLSNILLSLYLIVVALDCTAFFYHFFGEVNLMFDMLRMKLSHFKEPLLFLYILSVIYSNFRLKKKHLILLLPWLINIIVLFPNFFLADYNGKIQFYNNFNENPEVVVFTVLGHCISFVYFVAYIYYVLRYRKLLLENHTNENDFKNYKWLKQLLIIMAIGSVITIIKGMVRDGEYTTQTIEIWRIIMLLFGMFFVFWLFFKALISPKLFRGIDVNLSTSKEIMIEDEKTKNKEQIVYLKKYMHTEEPYLNPSLTIRNLAEQVNIPMRDLSVLINQDLKQHFFDFINEYRIEKAKEILKDSTKSKQTVLEILYEVGFNSKSSFNTAFKKHTGTTPTQYRKSIV</sequence>
<feature type="transmembrane region" description="Helical" evidence="4">
    <location>
        <begin position="38"/>
        <end position="58"/>
    </location>
</feature>
<protein>
    <submittedName>
        <fullName evidence="6">AraC family transcriptional regulator</fullName>
    </submittedName>
</protein>
<feature type="transmembrane region" description="Helical" evidence="4">
    <location>
        <begin position="6"/>
        <end position="26"/>
    </location>
</feature>
<dbReference type="PRINTS" id="PR00032">
    <property type="entry name" value="HTHARAC"/>
</dbReference>
<evidence type="ECO:0000259" key="5">
    <source>
        <dbReference type="PROSITE" id="PS01124"/>
    </source>
</evidence>
<keyword evidence="1" id="KW-0805">Transcription regulation</keyword>
<feature type="transmembrane region" description="Helical" evidence="4">
    <location>
        <begin position="214"/>
        <end position="232"/>
    </location>
</feature>
<dbReference type="PROSITE" id="PS00041">
    <property type="entry name" value="HTH_ARAC_FAMILY_1"/>
    <property type="match status" value="1"/>
</dbReference>
<feature type="transmembrane region" description="Helical" evidence="4">
    <location>
        <begin position="78"/>
        <end position="94"/>
    </location>
</feature>
<evidence type="ECO:0000256" key="3">
    <source>
        <dbReference type="ARBA" id="ARBA00023163"/>
    </source>
</evidence>
<dbReference type="SMART" id="SM00342">
    <property type="entry name" value="HTH_ARAC"/>
    <property type="match status" value="1"/>
</dbReference>
<keyword evidence="4" id="KW-0472">Membrane</keyword>
<organism evidence="6 7">
    <name type="scientific">Tenacibaculum vairaonense</name>
    <dbReference type="NCBI Taxonomy" id="3137860"/>
    <lineage>
        <taxon>Bacteria</taxon>
        <taxon>Pseudomonadati</taxon>
        <taxon>Bacteroidota</taxon>
        <taxon>Flavobacteriia</taxon>
        <taxon>Flavobacteriales</taxon>
        <taxon>Flavobacteriaceae</taxon>
        <taxon>Tenacibaculum</taxon>
    </lineage>
</organism>
<keyword evidence="3" id="KW-0804">Transcription</keyword>
<evidence type="ECO:0000256" key="4">
    <source>
        <dbReference type="SAM" id="Phobius"/>
    </source>
</evidence>
<evidence type="ECO:0000313" key="7">
    <source>
        <dbReference type="Proteomes" id="UP001497602"/>
    </source>
</evidence>
<evidence type="ECO:0000256" key="1">
    <source>
        <dbReference type="ARBA" id="ARBA00023015"/>
    </source>
</evidence>
<feature type="domain" description="HTH araC/xylS-type" evidence="5">
    <location>
        <begin position="271"/>
        <end position="372"/>
    </location>
</feature>
<reference evidence="6 7" key="1">
    <citation type="submission" date="2024-05" db="EMBL/GenBank/DDBJ databases">
        <authorList>
            <person name="Duchaud E."/>
        </authorList>
    </citation>
    <scope>NUCLEOTIDE SEQUENCE [LARGE SCALE GENOMIC DNA]</scope>
    <source>
        <strain evidence="6">Ena-SAMPLE-TAB-13-05-2024-13:56:06:370-140305</strain>
    </source>
</reference>
<dbReference type="InterPro" id="IPR009057">
    <property type="entry name" value="Homeodomain-like_sf"/>
</dbReference>
<keyword evidence="2" id="KW-0238">DNA-binding</keyword>
<dbReference type="RefSeq" id="WP_348737506.1">
    <property type="nucleotide sequence ID" value="NZ_CAXJRC010000009.1"/>
</dbReference>
<dbReference type="Pfam" id="PF12833">
    <property type="entry name" value="HTH_18"/>
    <property type="match status" value="1"/>
</dbReference>